<dbReference type="InterPro" id="IPR039536">
    <property type="entry name" value="TetR_C_Proteobacteria"/>
</dbReference>
<dbReference type="Gene3D" id="1.10.357.10">
    <property type="entry name" value="Tetracycline Repressor, domain 2"/>
    <property type="match status" value="1"/>
</dbReference>
<comment type="caution">
    <text evidence="6">The sequence shown here is derived from an EMBL/GenBank/DDBJ whole genome shotgun (WGS) entry which is preliminary data.</text>
</comment>
<dbReference type="Gene3D" id="1.10.10.60">
    <property type="entry name" value="Homeodomain-like"/>
    <property type="match status" value="1"/>
</dbReference>
<dbReference type="Pfam" id="PF14246">
    <property type="entry name" value="TetR_C_7"/>
    <property type="match status" value="1"/>
</dbReference>
<dbReference type="InterPro" id="IPR001647">
    <property type="entry name" value="HTH_TetR"/>
</dbReference>
<dbReference type="RefSeq" id="WP_261271717.1">
    <property type="nucleotide sequence ID" value="NZ_JAMTCC010000003.1"/>
</dbReference>
<evidence type="ECO:0000256" key="2">
    <source>
        <dbReference type="ARBA" id="ARBA00023125"/>
    </source>
</evidence>
<dbReference type="FunFam" id="1.10.10.60:FF:000141">
    <property type="entry name" value="TetR family transcriptional regulator"/>
    <property type="match status" value="1"/>
</dbReference>
<dbReference type="EMBL" id="JAMTCC010000003">
    <property type="protein sequence ID" value="MCT7944266.1"/>
    <property type="molecule type" value="Genomic_DNA"/>
</dbReference>
<dbReference type="PRINTS" id="PR00455">
    <property type="entry name" value="HTHTETR"/>
</dbReference>
<evidence type="ECO:0000313" key="6">
    <source>
        <dbReference type="EMBL" id="MCT7944266.1"/>
    </source>
</evidence>
<protein>
    <submittedName>
        <fullName evidence="6">TetR/AcrR family transcriptional regulator</fullName>
    </submittedName>
</protein>
<dbReference type="GO" id="GO:0003700">
    <property type="term" value="F:DNA-binding transcription factor activity"/>
    <property type="evidence" value="ECO:0007669"/>
    <property type="project" value="TreeGrafter"/>
</dbReference>
<gene>
    <name evidence="6" type="ORF">NE536_02665</name>
</gene>
<dbReference type="PROSITE" id="PS50977">
    <property type="entry name" value="HTH_TETR_2"/>
    <property type="match status" value="1"/>
</dbReference>
<sequence>MADNSIKLTNTQQKRVAILRASREEFMVNGFVGASMDRIAQRANVSKRTVYNHFPSKEVLFDTTTTELWARTKEAATLVYNPAQSLEDQLQQIAHRCWALYQQPEFLDVARVVMAEFIRSPVQATEAMEKLAKQEGGLEAWLAGAVEHKALNIDDIAMASTQFWGMFKAFAFWPKLFHMKNNDDNQQAIIDANIKMFLAMYRA</sequence>
<dbReference type="PANTHER" id="PTHR30055">
    <property type="entry name" value="HTH-TYPE TRANSCRIPTIONAL REGULATOR RUTR"/>
    <property type="match status" value="1"/>
</dbReference>
<evidence type="ECO:0000313" key="7">
    <source>
        <dbReference type="Proteomes" id="UP001155604"/>
    </source>
</evidence>
<dbReference type="AlphaFoldDB" id="A0A9X3ASF0"/>
<dbReference type="GO" id="GO:0000976">
    <property type="term" value="F:transcription cis-regulatory region binding"/>
    <property type="evidence" value="ECO:0007669"/>
    <property type="project" value="TreeGrafter"/>
</dbReference>
<feature type="domain" description="HTH tetR-type" evidence="5">
    <location>
        <begin position="12"/>
        <end position="72"/>
    </location>
</feature>
<evidence type="ECO:0000256" key="4">
    <source>
        <dbReference type="PROSITE-ProRule" id="PRU00335"/>
    </source>
</evidence>
<dbReference type="SUPFAM" id="SSF46689">
    <property type="entry name" value="Homeodomain-like"/>
    <property type="match status" value="1"/>
</dbReference>
<keyword evidence="7" id="KW-1185">Reference proteome</keyword>
<dbReference type="PANTHER" id="PTHR30055:SF224">
    <property type="entry name" value="TRANSCRIPTIONAL REGULATOR TETR FAMILY"/>
    <property type="match status" value="1"/>
</dbReference>
<dbReference type="InterPro" id="IPR009057">
    <property type="entry name" value="Homeodomain-like_sf"/>
</dbReference>
<dbReference type="InterPro" id="IPR023772">
    <property type="entry name" value="DNA-bd_HTH_TetR-type_CS"/>
</dbReference>
<name>A0A9X3ASF0_9GAMM</name>
<dbReference type="Pfam" id="PF00440">
    <property type="entry name" value="TetR_N"/>
    <property type="match status" value="1"/>
</dbReference>
<evidence type="ECO:0000259" key="5">
    <source>
        <dbReference type="PROSITE" id="PS50977"/>
    </source>
</evidence>
<feature type="DNA-binding region" description="H-T-H motif" evidence="4">
    <location>
        <begin position="35"/>
        <end position="54"/>
    </location>
</feature>
<evidence type="ECO:0000256" key="1">
    <source>
        <dbReference type="ARBA" id="ARBA00023015"/>
    </source>
</evidence>
<dbReference type="PROSITE" id="PS01081">
    <property type="entry name" value="HTH_TETR_1"/>
    <property type="match status" value="1"/>
</dbReference>
<organism evidence="6 7">
    <name type="scientific">Shewanella septentrionalis</name>
    <dbReference type="NCBI Taxonomy" id="2952223"/>
    <lineage>
        <taxon>Bacteria</taxon>
        <taxon>Pseudomonadati</taxon>
        <taxon>Pseudomonadota</taxon>
        <taxon>Gammaproteobacteria</taxon>
        <taxon>Alteromonadales</taxon>
        <taxon>Shewanellaceae</taxon>
        <taxon>Shewanella</taxon>
    </lineage>
</organism>
<evidence type="ECO:0000256" key="3">
    <source>
        <dbReference type="ARBA" id="ARBA00023163"/>
    </source>
</evidence>
<keyword evidence="3" id="KW-0804">Transcription</keyword>
<proteinExistence type="predicted"/>
<dbReference type="Proteomes" id="UP001155604">
    <property type="component" value="Unassembled WGS sequence"/>
</dbReference>
<keyword evidence="1" id="KW-0805">Transcription regulation</keyword>
<reference evidence="6" key="1">
    <citation type="journal article" date="2023" name="Int. J. Syst. Evol. Microbiol.">
        <title>&lt;i&gt;Shewanella septentrionalis&lt;/i&gt; sp. nov. and &lt;i&gt;Shewanella holmiensis&lt;/i&gt; sp. nov., isolated from Baltic Sea water and sediments.</title>
        <authorList>
            <person name="Martin-Rodriguez A.J."/>
            <person name="Thorell K."/>
            <person name="Joffre E."/>
            <person name="Jensie-Markopoulos S."/>
            <person name="Moore E.R.B."/>
            <person name="Sjoling A."/>
        </authorList>
    </citation>
    <scope>NUCLEOTIDE SEQUENCE</scope>
    <source>
        <strain evidence="6">SP1W3</strain>
    </source>
</reference>
<dbReference type="InterPro" id="IPR050109">
    <property type="entry name" value="HTH-type_TetR-like_transc_reg"/>
</dbReference>
<keyword evidence="2 4" id="KW-0238">DNA-binding</keyword>
<accession>A0A9X3ASF0</accession>